<comment type="catalytic activity">
    <reaction evidence="9">
        <text>N-terminal L-prolyl-L-prolyl-L-lysyl-[protein] + 2 S-adenosyl-L-methionine = N-terminal N,N-dimethyl-L-prolyl-L-prolyl-L-lysyl-[protein] + 2 S-adenosyl-L-homocysteine + 2 H(+)</text>
        <dbReference type="Rhea" id="RHEA:54736"/>
        <dbReference type="Rhea" id="RHEA-COMP:13787"/>
        <dbReference type="Rhea" id="RHEA-COMP:13974"/>
        <dbReference type="ChEBI" id="CHEBI:15378"/>
        <dbReference type="ChEBI" id="CHEBI:57856"/>
        <dbReference type="ChEBI" id="CHEBI:59789"/>
        <dbReference type="ChEBI" id="CHEBI:138059"/>
        <dbReference type="ChEBI" id="CHEBI:138318"/>
        <dbReference type="EC" id="2.1.1.244"/>
    </reaction>
</comment>
<dbReference type="OrthoDB" id="1298661at2759"/>
<sequence length="201" mass="22631">MPLDFYSKAADYWNSVDATVKGMLGGLSRVNKPDIAGSASILARFGPTRRSRALDCGAGIGRITKHLLLPRFETVDMVEMTAKFLQKFTPQQGVYDLIWIQWVIGHLTIPATIEFLKRCITEPNRSIIVLKDNVAPGSVADFDEVDSSFMRTHEELLRVFREAGLRVLLDEKQTNLPPGLCPIYAFVLVPQRRRRGETNKL</sequence>
<dbReference type="EC" id="2.1.1.244" evidence="5"/>
<dbReference type="PANTHER" id="PTHR12753:SF0">
    <property type="entry name" value="ALPHA N-TERMINAL PROTEIN METHYLTRANSFERASE 1"/>
    <property type="match status" value="1"/>
</dbReference>
<dbReference type="AlphaFoldDB" id="A0A3P6HS99"/>
<dbReference type="InterPro" id="IPR029063">
    <property type="entry name" value="SAM-dependent_MTases_sf"/>
</dbReference>
<evidence type="ECO:0000256" key="6">
    <source>
        <dbReference type="ARBA" id="ARBA00039449"/>
    </source>
</evidence>
<evidence type="ECO:0000256" key="8">
    <source>
        <dbReference type="ARBA" id="ARBA00047306"/>
    </source>
</evidence>
<evidence type="ECO:0000313" key="13">
    <source>
        <dbReference type="Proteomes" id="UP000267029"/>
    </source>
</evidence>
<dbReference type="STRING" id="53468.A0A3P6HS99"/>
<dbReference type="InterPro" id="IPR008576">
    <property type="entry name" value="MeTrfase_NTM1"/>
</dbReference>
<evidence type="ECO:0000256" key="7">
    <source>
        <dbReference type="ARBA" id="ARBA00043129"/>
    </source>
</evidence>
<reference evidence="12 13" key="1">
    <citation type="submission" date="2018-10" db="EMBL/GenBank/DDBJ databases">
        <authorList>
            <consortium name="Pathogen Informatics"/>
        </authorList>
    </citation>
    <scope>NUCLEOTIDE SEQUENCE [LARGE SCALE GENOMIC DNA]</scope>
</reference>
<dbReference type="PANTHER" id="PTHR12753">
    <property type="entry name" value="AD-003 - RELATED"/>
    <property type="match status" value="1"/>
</dbReference>
<evidence type="ECO:0000256" key="4">
    <source>
        <dbReference type="ARBA" id="ARBA00022691"/>
    </source>
</evidence>
<protein>
    <recommendedName>
        <fullName evidence="6">Alpha N-terminal protein methyltransferase 1</fullName>
        <ecNumber evidence="5">2.1.1.244</ecNumber>
    </recommendedName>
    <alternativeName>
        <fullName evidence="7">X-Pro-Lys N-terminal protein methyltransferase 1</fullName>
    </alternativeName>
</protein>
<dbReference type="Pfam" id="PF05891">
    <property type="entry name" value="Methyltransf_PK"/>
    <property type="match status" value="1"/>
</dbReference>
<evidence type="ECO:0000256" key="11">
    <source>
        <dbReference type="PIRSR" id="PIRSR016958-1"/>
    </source>
</evidence>
<evidence type="ECO:0000256" key="2">
    <source>
        <dbReference type="ARBA" id="ARBA00022603"/>
    </source>
</evidence>
<dbReference type="Gene3D" id="3.40.50.150">
    <property type="entry name" value="Vaccinia Virus protein VP39"/>
    <property type="match status" value="2"/>
</dbReference>
<evidence type="ECO:0000313" key="12">
    <source>
        <dbReference type="EMBL" id="VDD81875.1"/>
    </source>
</evidence>
<keyword evidence="3" id="KW-0808">Transferase</keyword>
<comment type="catalytic activity">
    <reaction evidence="10">
        <text>N-terminal L-alanyl-L-prolyl-L-lysyl-[protein] + 3 S-adenosyl-L-methionine = N-terminal N,N,N-trimethyl-L-alanyl-L-prolyl-L-lysyl-[protein] + 3 S-adenosyl-L-homocysteine + 3 H(+)</text>
        <dbReference type="Rhea" id="RHEA:54712"/>
        <dbReference type="Rhea" id="RHEA-COMP:13785"/>
        <dbReference type="Rhea" id="RHEA-COMP:13971"/>
        <dbReference type="ChEBI" id="CHEBI:15378"/>
        <dbReference type="ChEBI" id="CHEBI:57856"/>
        <dbReference type="ChEBI" id="CHEBI:59789"/>
        <dbReference type="ChEBI" id="CHEBI:138057"/>
        <dbReference type="ChEBI" id="CHEBI:138315"/>
        <dbReference type="EC" id="2.1.1.244"/>
    </reaction>
</comment>
<gene>
    <name evidence="12" type="ORF">MCOS_LOCUS7878</name>
</gene>
<feature type="binding site" evidence="11">
    <location>
        <begin position="85"/>
        <end position="86"/>
    </location>
    <ligand>
        <name>S-adenosyl-L-methionine</name>
        <dbReference type="ChEBI" id="CHEBI:59789"/>
    </ligand>
</feature>
<evidence type="ECO:0000256" key="9">
    <source>
        <dbReference type="ARBA" id="ARBA00047885"/>
    </source>
</evidence>
<feature type="binding site" evidence="11">
    <location>
        <position position="62"/>
    </location>
    <ligand>
        <name>S-adenosyl-L-methionine</name>
        <dbReference type="ChEBI" id="CHEBI:59789"/>
    </ligand>
</feature>
<evidence type="ECO:0000256" key="10">
    <source>
        <dbReference type="ARBA" id="ARBA00048167"/>
    </source>
</evidence>
<evidence type="ECO:0000256" key="5">
    <source>
        <dbReference type="ARBA" id="ARBA00039112"/>
    </source>
</evidence>
<dbReference type="GO" id="GO:0005737">
    <property type="term" value="C:cytoplasm"/>
    <property type="evidence" value="ECO:0007669"/>
    <property type="project" value="TreeGrafter"/>
</dbReference>
<feature type="binding site" evidence="11">
    <location>
        <position position="101"/>
    </location>
    <ligand>
        <name>S-adenosyl-L-methionine</name>
        <dbReference type="ChEBI" id="CHEBI:59789"/>
    </ligand>
</feature>
<dbReference type="GO" id="GO:0071885">
    <property type="term" value="F:N-terminal protein N-methyltransferase activity"/>
    <property type="evidence" value="ECO:0007669"/>
    <property type="project" value="UniProtKB-EC"/>
</dbReference>
<name>A0A3P6HS99_MESCO</name>
<comment type="catalytic activity">
    <reaction evidence="8">
        <text>N-terminal L-seryl-L-prolyl-L-lysyl-[protein] + 3 S-adenosyl-L-methionine = N-terminal N,N,N-trimethyl-L-seryl-L-prolyl-L-lysyl-[protein] + 3 S-adenosyl-L-homocysteine + 3 H(+)</text>
        <dbReference type="Rhea" id="RHEA:54724"/>
        <dbReference type="Rhea" id="RHEA-COMP:13789"/>
        <dbReference type="Rhea" id="RHEA-COMP:13973"/>
        <dbReference type="ChEBI" id="CHEBI:15378"/>
        <dbReference type="ChEBI" id="CHEBI:57856"/>
        <dbReference type="ChEBI" id="CHEBI:59789"/>
        <dbReference type="ChEBI" id="CHEBI:138061"/>
        <dbReference type="ChEBI" id="CHEBI:138317"/>
        <dbReference type="EC" id="2.1.1.244"/>
    </reaction>
</comment>
<dbReference type="EMBL" id="UXSR01005421">
    <property type="protein sequence ID" value="VDD81875.1"/>
    <property type="molecule type" value="Genomic_DNA"/>
</dbReference>
<dbReference type="Proteomes" id="UP000267029">
    <property type="component" value="Unassembled WGS sequence"/>
</dbReference>
<keyword evidence="4 11" id="KW-0949">S-adenosyl-L-methionine</keyword>
<accession>A0A3P6HS99</accession>
<dbReference type="PIRSF" id="PIRSF016958">
    <property type="entry name" value="DUF858_MeTrfase_lik"/>
    <property type="match status" value="1"/>
</dbReference>
<dbReference type="GO" id="GO:0032259">
    <property type="term" value="P:methylation"/>
    <property type="evidence" value="ECO:0007669"/>
    <property type="project" value="UniProtKB-KW"/>
</dbReference>
<comment type="similarity">
    <text evidence="1">Belongs to the methyltransferase superfamily. NTM1 family.</text>
</comment>
<evidence type="ECO:0000256" key="3">
    <source>
        <dbReference type="ARBA" id="ARBA00022679"/>
    </source>
</evidence>
<feature type="binding site" evidence="11">
    <location>
        <begin position="79"/>
        <end position="81"/>
    </location>
    <ligand>
        <name>S-adenosyl-L-methionine</name>
        <dbReference type="ChEBI" id="CHEBI:59789"/>
    </ligand>
</feature>
<dbReference type="SUPFAM" id="SSF53335">
    <property type="entry name" value="S-adenosyl-L-methionine-dependent methyltransferases"/>
    <property type="match status" value="1"/>
</dbReference>
<evidence type="ECO:0000256" key="1">
    <source>
        <dbReference type="ARBA" id="ARBA00009059"/>
    </source>
</evidence>
<keyword evidence="13" id="KW-1185">Reference proteome</keyword>
<feature type="binding site" evidence="11">
    <location>
        <position position="57"/>
    </location>
    <ligand>
        <name>S-adenosyl-L-methionine</name>
        <dbReference type="ChEBI" id="CHEBI:59789"/>
    </ligand>
</feature>
<keyword evidence="2" id="KW-0489">Methyltransferase</keyword>
<organism evidence="12 13">
    <name type="scientific">Mesocestoides corti</name>
    <name type="common">Flatworm</name>
    <dbReference type="NCBI Taxonomy" id="53468"/>
    <lineage>
        <taxon>Eukaryota</taxon>
        <taxon>Metazoa</taxon>
        <taxon>Spiralia</taxon>
        <taxon>Lophotrochozoa</taxon>
        <taxon>Platyhelminthes</taxon>
        <taxon>Cestoda</taxon>
        <taxon>Eucestoda</taxon>
        <taxon>Cyclophyllidea</taxon>
        <taxon>Mesocestoididae</taxon>
        <taxon>Mesocestoides</taxon>
    </lineage>
</organism>
<proteinExistence type="inferred from homology"/>